<accession>A0A173S2Z9</accession>
<dbReference type="PANTHER" id="PTHR36558:SF1">
    <property type="entry name" value="RESTRICTION ENDONUCLEASE DOMAIN-CONTAINING PROTEIN-RELATED"/>
    <property type="match status" value="1"/>
</dbReference>
<gene>
    <name evidence="3" type="ORF">ERS852573_00800</name>
</gene>
<protein>
    <submittedName>
        <fullName evidence="3">Uncharacterized protein conserved in cyanobacteria</fullName>
    </submittedName>
</protein>
<feature type="region of interest" description="Disordered" evidence="1">
    <location>
        <begin position="1"/>
        <end position="25"/>
    </location>
</feature>
<feature type="compositionally biased region" description="Basic and acidic residues" evidence="1">
    <location>
        <begin position="1"/>
        <end position="12"/>
    </location>
</feature>
<dbReference type="Gene3D" id="3.90.1570.10">
    <property type="entry name" value="tt1808, chain A"/>
    <property type="match status" value="1"/>
</dbReference>
<evidence type="ECO:0000313" key="4">
    <source>
        <dbReference type="Proteomes" id="UP000095597"/>
    </source>
</evidence>
<reference evidence="3 4" key="1">
    <citation type="submission" date="2015-09" db="EMBL/GenBank/DDBJ databases">
        <authorList>
            <consortium name="Pathogen Informatics"/>
        </authorList>
    </citation>
    <scope>NUCLEOTIDE SEQUENCE [LARGE SCALE GENOMIC DNA]</scope>
    <source>
        <strain evidence="3 4">2789STDY5834961</strain>
    </source>
</reference>
<dbReference type="OrthoDB" id="9808428at2"/>
<sequence length="229" mass="26534">MKQDDMEKEKKKCSGTYLEDSHPDIYPESVKEESGYYVATKKKQGEYTIEDYRKLPEDERAELIDGTIYDMAAPLSVHQLLVSRIYSSLAGYIEKNQGACIPMFAPVDVQLDQDDKTMVQPDLMIVCDRKKLTRQGVFGAPDFIIEILSESTRKKDSYLKLMKYQKAGVREYWLVDPDKKKVIVYDLEKVEIPVIYGFTDQVPVRIFDGKCVVDFSLIYENIKFIYEQS</sequence>
<evidence type="ECO:0000256" key="1">
    <source>
        <dbReference type="SAM" id="MobiDB-lite"/>
    </source>
</evidence>
<dbReference type="InterPro" id="IPR012296">
    <property type="entry name" value="Nuclease_put_TT1808"/>
</dbReference>
<evidence type="ECO:0000259" key="2">
    <source>
        <dbReference type="Pfam" id="PF05685"/>
    </source>
</evidence>
<proteinExistence type="predicted"/>
<dbReference type="InterPro" id="IPR011335">
    <property type="entry name" value="Restrct_endonuc-II-like"/>
</dbReference>
<organism evidence="3 4">
    <name type="scientific">Dorea longicatena</name>
    <dbReference type="NCBI Taxonomy" id="88431"/>
    <lineage>
        <taxon>Bacteria</taxon>
        <taxon>Bacillati</taxon>
        <taxon>Bacillota</taxon>
        <taxon>Clostridia</taxon>
        <taxon>Lachnospirales</taxon>
        <taxon>Lachnospiraceae</taxon>
        <taxon>Dorea</taxon>
    </lineage>
</organism>
<feature type="domain" description="Putative restriction endonuclease" evidence="2">
    <location>
        <begin position="50"/>
        <end position="204"/>
    </location>
</feature>
<dbReference type="CDD" id="cd06260">
    <property type="entry name" value="DUF820-like"/>
    <property type="match status" value="1"/>
</dbReference>
<name>A0A173S2Z9_9FIRM</name>
<dbReference type="Proteomes" id="UP000095597">
    <property type="component" value="Unassembled WGS sequence"/>
</dbReference>
<dbReference type="SUPFAM" id="SSF52980">
    <property type="entry name" value="Restriction endonuclease-like"/>
    <property type="match status" value="1"/>
</dbReference>
<dbReference type="EMBL" id="CYXO01000003">
    <property type="protein sequence ID" value="CUM84265.1"/>
    <property type="molecule type" value="Genomic_DNA"/>
</dbReference>
<dbReference type="RefSeq" id="WP_081028212.1">
    <property type="nucleotide sequence ID" value="NZ_CYXO01000003.1"/>
</dbReference>
<dbReference type="Pfam" id="PF05685">
    <property type="entry name" value="Uma2"/>
    <property type="match status" value="1"/>
</dbReference>
<dbReference type="PANTHER" id="PTHR36558">
    <property type="entry name" value="GLR1098 PROTEIN"/>
    <property type="match status" value="1"/>
</dbReference>
<evidence type="ECO:0000313" key="3">
    <source>
        <dbReference type="EMBL" id="CUM84265.1"/>
    </source>
</evidence>
<dbReference type="AlphaFoldDB" id="A0A173S2Z9"/>
<dbReference type="InterPro" id="IPR008538">
    <property type="entry name" value="Uma2"/>
</dbReference>